<dbReference type="EMBL" id="ABXU01000088">
    <property type="protein sequence ID" value="EEB32090.1"/>
    <property type="molecule type" value="Genomic_DNA"/>
</dbReference>
<protein>
    <submittedName>
        <fullName evidence="2">Uncharacterized protein</fullName>
    </submittedName>
</protein>
<organism evidence="2 3">
    <name type="scientific">Desulfovibrio piger ATCC 29098</name>
    <dbReference type="NCBI Taxonomy" id="411464"/>
    <lineage>
        <taxon>Bacteria</taxon>
        <taxon>Pseudomonadati</taxon>
        <taxon>Thermodesulfobacteriota</taxon>
        <taxon>Desulfovibrionia</taxon>
        <taxon>Desulfovibrionales</taxon>
        <taxon>Desulfovibrionaceae</taxon>
        <taxon>Desulfovibrio</taxon>
    </lineage>
</organism>
<reference evidence="2 3" key="1">
    <citation type="submission" date="2008-10" db="EMBL/GenBank/DDBJ databases">
        <title>Draft genome sequence of Desulvovibrio piger (ATCC 29098).</title>
        <authorList>
            <person name="Sudarsanam P."/>
            <person name="Ley R."/>
            <person name="Guruge J."/>
            <person name="Turnbaugh P.J."/>
            <person name="Mahowald M."/>
            <person name="Liep D."/>
            <person name="Gordon J."/>
        </authorList>
    </citation>
    <scope>NUCLEOTIDE SEQUENCE [LARGE SCALE GENOMIC DNA]</scope>
    <source>
        <strain evidence="2 3">ATCC 29098</strain>
    </source>
</reference>
<dbReference type="HOGENOM" id="CLU_3215383_0_0_7"/>
<gene>
    <name evidence="2" type="ORF">DESPIG_03010</name>
</gene>
<name>B6WY34_9BACT</name>
<evidence type="ECO:0000313" key="2">
    <source>
        <dbReference type="EMBL" id="EEB32090.1"/>
    </source>
</evidence>
<accession>B6WY34</accession>
<sequence>MEKWCAWDGSCALPDTACMHRKKEKRQRAPAIRAAPEGNGCARR</sequence>
<proteinExistence type="predicted"/>
<evidence type="ECO:0000256" key="1">
    <source>
        <dbReference type="SAM" id="MobiDB-lite"/>
    </source>
</evidence>
<dbReference type="AlphaFoldDB" id="B6WY34"/>
<feature type="region of interest" description="Disordered" evidence="1">
    <location>
        <begin position="25"/>
        <end position="44"/>
    </location>
</feature>
<reference evidence="2 3" key="2">
    <citation type="submission" date="2008-10" db="EMBL/GenBank/DDBJ databases">
        <authorList>
            <person name="Fulton L."/>
            <person name="Clifton S."/>
            <person name="Fulton B."/>
            <person name="Xu J."/>
            <person name="Minx P."/>
            <person name="Pepin K.H."/>
            <person name="Johnson M."/>
            <person name="Bhonagiri V."/>
            <person name="Nash W.E."/>
            <person name="Mardis E.R."/>
            <person name="Wilson R.K."/>
        </authorList>
    </citation>
    <scope>NUCLEOTIDE SEQUENCE [LARGE SCALE GENOMIC DNA]</scope>
    <source>
        <strain evidence="2 3">ATCC 29098</strain>
    </source>
</reference>
<dbReference type="Proteomes" id="UP000003676">
    <property type="component" value="Unassembled WGS sequence"/>
</dbReference>
<comment type="caution">
    <text evidence="2">The sequence shown here is derived from an EMBL/GenBank/DDBJ whole genome shotgun (WGS) entry which is preliminary data.</text>
</comment>
<evidence type="ECO:0000313" key="3">
    <source>
        <dbReference type="Proteomes" id="UP000003676"/>
    </source>
</evidence>